<evidence type="ECO:0000256" key="1">
    <source>
        <dbReference type="SAM" id="MobiDB-lite"/>
    </source>
</evidence>
<gene>
    <name evidence="2" type="ORF">NEUTE1DRAFT_44038</name>
</gene>
<dbReference type="RefSeq" id="XP_009851572.1">
    <property type="nucleotide sequence ID" value="XM_009853270.1"/>
</dbReference>
<dbReference type="AlphaFoldDB" id="F8MNG9"/>
<evidence type="ECO:0000313" key="2">
    <source>
        <dbReference type="EMBL" id="EGO56144.1"/>
    </source>
</evidence>
<dbReference type="GeneID" id="20827924"/>
<dbReference type="EMBL" id="GL891305">
    <property type="protein sequence ID" value="EGO56144.1"/>
    <property type="molecule type" value="Genomic_DNA"/>
</dbReference>
<keyword evidence="3" id="KW-1185">Reference proteome</keyword>
<reference evidence="3" key="1">
    <citation type="journal article" date="2011" name="Genetics">
        <title>Massive changes in genome architecture accompany the transition to self-fertility in the filamentous fungus Neurospora tetrasperma.</title>
        <authorList>
            <person name="Ellison C.E."/>
            <person name="Stajich J.E."/>
            <person name="Jacobson D.J."/>
            <person name="Natvig D.O."/>
            <person name="Lapidus A."/>
            <person name="Foster B."/>
            <person name="Aerts A."/>
            <person name="Riley R."/>
            <person name="Lindquist E.A."/>
            <person name="Grigoriev I.V."/>
            <person name="Taylor J.W."/>
        </authorList>
    </citation>
    <scope>NUCLEOTIDE SEQUENCE [LARGE SCALE GENOMIC DNA]</scope>
    <source>
        <strain evidence="3">FGSC 2508 / P0657</strain>
    </source>
</reference>
<dbReference type="HOGENOM" id="CLU_2533675_0_0_1"/>
<sequence>EEKVHRSFESESDLCGRQSSTVVFPGRRRRWMEEHKGSWAMKEEEYVTSGTETESDSQEKASGCLLHTTWQVTGTDDDRPPSPI</sequence>
<dbReference type="KEGG" id="nte:NEUTE1DRAFT44038"/>
<name>F8MNG9_NEUT8</name>
<accession>F8MNG9</accession>
<dbReference type="Proteomes" id="UP000008065">
    <property type="component" value="Unassembled WGS sequence"/>
</dbReference>
<proteinExistence type="predicted"/>
<feature type="region of interest" description="Disordered" evidence="1">
    <location>
        <begin position="43"/>
        <end position="62"/>
    </location>
</feature>
<dbReference type="VEuPathDB" id="FungiDB:NEUTE1DRAFT_44038"/>
<evidence type="ECO:0000313" key="3">
    <source>
        <dbReference type="Proteomes" id="UP000008065"/>
    </source>
</evidence>
<protein>
    <submittedName>
        <fullName evidence="2">Uncharacterized protein</fullName>
    </submittedName>
</protein>
<organism evidence="2 3">
    <name type="scientific">Neurospora tetrasperma (strain FGSC 2508 / ATCC MYA-4615 / P0657)</name>
    <dbReference type="NCBI Taxonomy" id="510951"/>
    <lineage>
        <taxon>Eukaryota</taxon>
        <taxon>Fungi</taxon>
        <taxon>Dikarya</taxon>
        <taxon>Ascomycota</taxon>
        <taxon>Pezizomycotina</taxon>
        <taxon>Sordariomycetes</taxon>
        <taxon>Sordariomycetidae</taxon>
        <taxon>Sordariales</taxon>
        <taxon>Sordariaceae</taxon>
        <taxon>Neurospora</taxon>
    </lineage>
</organism>
<feature type="non-terminal residue" evidence="2">
    <location>
        <position position="1"/>
    </location>
</feature>